<organism evidence="1">
    <name type="scientific">Coccidioides immitis RMSCC 2394</name>
    <dbReference type="NCBI Taxonomy" id="404692"/>
    <lineage>
        <taxon>Eukaryota</taxon>
        <taxon>Fungi</taxon>
        <taxon>Dikarya</taxon>
        <taxon>Ascomycota</taxon>
        <taxon>Pezizomycotina</taxon>
        <taxon>Eurotiomycetes</taxon>
        <taxon>Eurotiomycetidae</taxon>
        <taxon>Onygenales</taxon>
        <taxon>Onygenaceae</taxon>
        <taxon>Coccidioides</taxon>
    </lineage>
</organism>
<name>A0A0J6Y4P8_COCIT</name>
<gene>
    <name evidence="1" type="ORF">CIRG_01762</name>
</gene>
<dbReference type="Proteomes" id="UP000054565">
    <property type="component" value="Unassembled WGS sequence"/>
</dbReference>
<dbReference type="EMBL" id="DS028093">
    <property type="protein sequence ID" value="KMP01623.1"/>
    <property type="molecule type" value="Genomic_DNA"/>
</dbReference>
<accession>A0A0J6Y4P8</accession>
<proteinExistence type="predicted"/>
<protein>
    <submittedName>
        <fullName evidence="1">Uncharacterized protein</fullName>
    </submittedName>
</protein>
<dbReference type="AlphaFoldDB" id="A0A0J6Y4P8"/>
<reference evidence="1" key="1">
    <citation type="submission" date="2006-10" db="EMBL/GenBank/DDBJ databases">
        <title>The Genome Sequence of Coccidioides immitis RMSCC 2394.</title>
        <authorList>
            <consortium name="Coccidioides Genome Resources Consortium"/>
            <consortium name="The Broad Institute Genome Sequencing Platform"/>
            <person name="Henn M.R."/>
            <person name="Jaffe D."/>
            <person name="DeCaprio D."/>
            <person name="Kodira C."/>
            <person name="Young S."/>
            <person name="Butler J."/>
            <person name="Alvarez P."/>
            <person name="Gnerre S."/>
            <person name="Grabherr M."/>
            <person name="Kleber M."/>
            <person name="Mauceli E."/>
            <person name="Brockman W."/>
            <person name="LaButti K."/>
            <person name="Sykes S."/>
            <person name="Crawford M."/>
            <person name="Koehrsen M."/>
            <person name="Engels R."/>
            <person name="Montgomery P."/>
            <person name="Pearson M."/>
            <person name="Howarth C."/>
            <person name="Larson L."/>
            <person name="White J."/>
            <person name="Ledlie T."/>
            <person name="Zeng Q."/>
            <person name="Yandava C."/>
            <person name="Alvarado L."/>
            <person name="O'Leary S."/>
            <person name="Lewis M.L."/>
            <person name="Orsborn K."/>
            <person name="Galgiani J."/>
            <person name="Lander E."/>
            <person name="Nusbaum C."/>
            <person name="Galagan J."/>
            <person name="Birren B."/>
        </authorList>
    </citation>
    <scope>NUCLEOTIDE SEQUENCE</scope>
    <source>
        <strain evidence="1">RMSCC 2394</strain>
    </source>
</reference>
<evidence type="ECO:0000313" key="1">
    <source>
        <dbReference type="EMBL" id="KMP01623.1"/>
    </source>
</evidence>
<sequence length="99" mass="10874">MSGSFDPKLLFAKPYRVLIPLGDQECFLMCPGPKSKHSPTNSRCSRPHFNGFMLPMSSMLTLGLSIRVSGAQDERLHSQLHSPSTDQLGNVPLILGFSD</sequence>